<comment type="caution">
    <text evidence="1">The sequence shown here is derived from an EMBL/GenBank/DDBJ whole genome shotgun (WGS) entry which is preliminary data.</text>
</comment>
<gene>
    <name evidence="1" type="ORF">AK812_SmicGene19644</name>
</gene>
<protein>
    <recommendedName>
        <fullName evidence="3">AB hydrolase-1 domain-containing protein</fullName>
    </recommendedName>
</protein>
<dbReference type="InterPro" id="IPR029058">
    <property type="entry name" value="AB_hydrolase_fold"/>
</dbReference>
<dbReference type="EMBL" id="LSRX01000414">
    <property type="protein sequence ID" value="OLP97949.1"/>
    <property type="molecule type" value="Genomic_DNA"/>
</dbReference>
<dbReference type="OMA" id="VIFAHSH"/>
<reference evidence="1 2" key="1">
    <citation type="submission" date="2016-02" db="EMBL/GenBank/DDBJ databases">
        <title>Genome analysis of coral dinoflagellate symbionts highlights evolutionary adaptations to a symbiotic lifestyle.</title>
        <authorList>
            <person name="Aranda M."/>
            <person name="Li Y."/>
            <person name="Liew Y.J."/>
            <person name="Baumgarten S."/>
            <person name="Simakov O."/>
            <person name="Wilson M."/>
            <person name="Piel J."/>
            <person name="Ashoor H."/>
            <person name="Bougouffa S."/>
            <person name="Bajic V.B."/>
            <person name="Ryu T."/>
            <person name="Ravasi T."/>
            <person name="Bayer T."/>
            <person name="Micklem G."/>
            <person name="Kim H."/>
            <person name="Bhak J."/>
            <person name="Lajeunesse T.C."/>
            <person name="Voolstra C.R."/>
        </authorList>
    </citation>
    <scope>NUCLEOTIDE SEQUENCE [LARGE SCALE GENOMIC DNA]</scope>
    <source>
        <strain evidence="1 2">CCMP2467</strain>
    </source>
</reference>
<sequence>MSLEPGSLDPHLEMVLAVRKDPTPVLLAFYSGGMKPAQGQAHLKAFLEAASSAGFSKQIVLDHATEEPFRKCSKWDEYLDELQKQVEAPEFHSRSVVIFAHSHGCLAAYGLAKRLGKRLVKLYVAARRPPNLALLDEVWGVLSGSAVAALSDQALLEGLLDSWRNTFLAPLRGKADLPPVAKKVCATVREQYATPCAPGGSADLAVALGSDSEAKVAAPIMAIACSKELEKGETAAKMEGWQSLAGADFELRTVNADHMDCLTPDENGKTPELITLVVEDMKKLRSSDSG</sequence>
<dbReference type="Proteomes" id="UP000186817">
    <property type="component" value="Unassembled WGS sequence"/>
</dbReference>
<dbReference type="AlphaFoldDB" id="A0A1Q9DS09"/>
<accession>A0A1Q9DS09</accession>
<dbReference type="OrthoDB" id="428027at2759"/>
<evidence type="ECO:0008006" key="3">
    <source>
        <dbReference type="Google" id="ProtNLM"/>
    </source>
</evidence>
<dbReference type="SUPFAM" id="SSF53474">
    <property type="entry name" value="alpha/beta-Hydrolases"/>
    <property type="match status" value="1"/>
</dbReference>
<organism evidence="1 2">
    <name type="scientific">Symbiodinium microadriaticum</name>
    <name type="common">Dinoflagellate</name>
    <name type="synonym">Zooxanthella microadriatica</name>
    <dbReference type="NCBI Taxonomy" id="2951"/>
    <lineage>
        <taxon>Eukaryota</taxon>
        <taxon>Sar</taxon>
        <taxon>Alveolata</taxon>
        <taxon>Dinophyceae</taxon>
        <taxon>Suessiales</taxon>
        <taxon>Symbiodiniaceae</taxon>
        <taxon>Symbiodinium</taxon>
    </lineage>
</organism>
<proteinExistence type="predicted"/>
<evidence type="ECO:0000313" key="2">
    <source>
        <dbReference type="Proteomes" id="UP000186817"/>
    </source>
</evidence>
<evidence type="ECO:0000313" key="1">
    <source>
        <dbReference type="EMBL" id="OLP97949.1"/>
    </source>
</evidence>
<name>A0A1Q9DS09_SYMMI</name>
<keyword evidence="2" id="KW-1185">Reference proteome</keyword>
<dbReference type="Gene3D" id="3.40.50.1820">
    <property type="entry name" value="alpha/beta hydrolase"/>
    <property type="match status" value="1"/>
</dbReference>